<dbReference type="Pfam" id="PF07584">
    <property type="entry name" value="BatA"/>
    <property type="match status" value="1"/>
</dbReference>
<protein>
    <submittedName>
        <fullName evidence="3">BatA domain-containing protein</fullName>
    </submittedName>
</protein>
<keyword evidence="1" id="KW-0472">Membrane</keyword>
<reference evidence="3" key="1">
    <citation type="submission" date="2020-10" db="EMBL/GenBank/DDBJ databases">
        <title>Mucilaginibacter mali sp. nov., isolated from rhizosphere soil of apple orchard.</title>
        <authorList>
            <person name="Lee J.-S."/>
            <person name="Kim H.S."/>
            <person name="Kim J.-S."/>
        </authorList>
    </citation>
    <scope>NUCLEOTIDE SEQUENCE</scope>
    <source>
        <strain evidence="3">KCTC 22746</strain>
    </source>
</reference>
<gene>
    <name evidence="3" type="ORF">IRJ16_11645</name>
</gene>
<feature type="domain" description="Aerotolerance regulator N-terminal" evidence="2">
    <location>
        <begin position="1"/>
        <end position="76"/>
    </location>
</feature>
<dbReference type="Proteomes" id="UP000622475">
    <property type="component" value="Unassembled WGS sequence"/>
</dbReference>
<sequence>MLLASPLWLFALAAIGIPVVIHLWNIRPGRTLKVGSISLFKESSPKSSRSFKLTDILLLALRCFLLALIVLLFTGPVWKQRSEAGIIKGLILIPGANLTETYRTFQPKIDSLIKAGYEPRYFRADLKMIDLQKDLKTGGTGWTDDMNYWTVLKQVQFKVNRTLRLQIFTPNAISHFEGERPTTSHYINWNSYTPIYRNEHGAAPPDAAAWIAGAWLTQAGDIRLIKGTANSTGTAFEYDNAAIGAVSTKYITGVGAPGEPYISLKSDPEVEITVDTAYKYVAIYADDKQDANYLRSALQAVAQLTQQKTMIRMYDRPQAIPPEQDWLFWLSDKPIGADNRQHKNVFKYDTGKILVDESRLSDHNSGLAPQGETTIRLHRRIASSLKGEPIWTDSYGNAILTKEMGTTNVYHFRSRFNPQWSDLVWSEEFPKWIMGLTDNIKTKASTHERRALAEAQIQPIFTNNAPKAGGPNTADSPLNNYLWVALAITFMAERWLSTRNNRIPTND</sequence>
<evidence type="ECO:0000313" key="3">
    <source>
        <dbReference type="EMBL" id="MBE9662537.1"/>
    </source>
</evidence>
<evidence type="ECO:0000313" key="4">
    <source>
        <dbReference type="Proteomes" id="UP000622475"/>
    </source>
</evidence>
<keyword evidence="4" id="KW-1185">Reference proteome</keyword>
<proteinExistence type="predicted"/>
<dbReference type="InterPro" id="IPR024163">
    <property type="entry name" value="Aerotolerance_reg_N"/>
</dbReference>
<organism evidence="3 4">
    <name type="scientific">Mucilaginibacter myungsuensis</name>
    <dbReference type="NCBI Taxonomy" id="649104"/>
    <lineage>
        <taxon>Bacteria</taxon>
        <taxon>Pseudomonadati</taxon>
        <taxon>Bacteroidota</taxon>
        <taxon>Sphingobacteriia</taxon>
        <taxon>Sphingobacteriales</taxon>
        <taxon>Sphingobacteriaceae</taxon>
        <taxon>Mucilaginibacter</taxon>
    </lineage>
</organism>
<evidence type="ECO:0000259" key="2">
    <source>
        <dbReference type="Pfam" id="PF07584"/>
    </source>
</evidence>
<keyword evidence="1" id="KW-1133">Transmembrane helix</keyword>
<dbReference type="InterPro" id="IPR011933">
    <property type="entry name" value="Double_TM_dom"/>
</dbReference>
<dbReference type="NCBIfam" id="TIGR02226">
    <property type="entry name" value="two_anch"/>
    <property type="match status" value="1"/>
</dbReference>
<name>A0A929KXM5_9SPHI</name>
<keyword evidence="1" id="KW-0812">Transmembrane</keyword>
<dbReference type="EMBL" id="JADFFL010000004">
    <property type="protein sequence ID" value="MBE9662537.1"/>
    <property type="molecule type" value="Genomic_DNA"/>
</dbReference>
<dbReference type="RefSeq" id="WP_194111755.1">
    <property type="nucleotide sequence ID" value="NZ_JADFFL010000004.1"/>
</dbReference>
<accession>A0A929KXM5</accession>
<feature type="transmembrane region" description="Helical" evidence="1">
    <location>
        <begin position="6"/>
        <end position="24"/>
    </location>
</feature>
<dbReference type="AlphaFoldDB" id="A0A929KXM5"/>
<evidence type="ECO:0000256" key="1">
    <source>
        <dbReference type="SAM" id="Phobius"/>
    </source>
</evidence>
<comment type="caution">
    <text evidence="3">The sequence shown here is derived from an EMBL/GenBank/DDBJ whole genome shotgun (WGS) entry which is preliminary data.</text>
</comment>
<feature type="transmembrane region" description="Helical" evidence="1">
    <location>
        <begin position="56"/>
        <end position="78"/>
    </location>
</feature>